<reference evidence="8" key="1">
    <citation type="journal article" date="2023" name="PhytoFront">
        <title>Draft Genome Resources of Seven Strains of Tilletia horrida, Causal Agent of Kernel Smut of Rice.</title>
        <authorList>
            <person name="Khanal S."/>
            <person name="Antony Babu S."/>
            <person name="Zhou X.G."/>
        </authorList>
    </citation>
    <scope>NUCLEOTIDE SEQUENCE</scope>
    <source>
        <strain evidence="8">TX3</strain>
    </source>
</reference>
<feature type="region of interest" description="Disordered" evidence="5">
    <location>
        <begin position="1017"/>
        <end position="1090"/>
    </location>
</feature>
<feature type="compositionally biased region" description="Low complexity" evidence="5">
    <location>
        <begin position="729"/>
        <end position="746"/>
    </location>
</feature>
<dbReference type="InterPro" id="IPR027417">
    <property type="entry name" value="P-loop_NTPase"/>
</dbReference>
<comment type="caution">
    <text evidence="8">The sequence shown here is derived from an EMBL/GenBank/DDBJ whole genome shotgun (WGS) entry which is preliminary data.</text>
</comment>
<feature type="domain" description="Helicase C-terminal" evidence="7">
    <location>
        <begin position="1115"/>
        <end position="1295"/>
    </location>
</feature>
<feature type="compositionally biased region" description="Acidic residues" evidence="5">
    <location>
        <begin position="328"/>
        <end position="338"/>
    </location>
</feature>
<dbReference type="EC" id="3.6.4.13" evidence="8"/>
<dbReference type="GO" id="GO:0005524">
    <property type="term" value="F:ATP binding"/>
    <property type="evidence" value="ECO:0007669"/>
    <property type="project" value="UniProtKB-KW"/>
</dbReference>
<dbReference type="InterPro" id="IPR002464">
    <property type="entry name" value="DNA/RNA_helicase_DEAH_CS"/>
</dbReference>
<dbReference type="GO" id="GO:0016787">
    <property type="term" value="F:hydrolase activity"/>
    <property type="evidence" value="ECO:0007669"/>
    <property type="project" value="UniProtKB-KW"/>
</dbReference>
<feature type="region of interest" description="Disordered" evidence="5">
    <location>
        <begin position="121"/>
        <end position="146"/>
    </location>
</feature>
<evidence type="ECO:0000259" key="6">
    <source>
        <dbReference type="PROSITE" id="PS51192"/>
    </source>
</evidence>
<dbReference type="Pfam" id="PF26026">
    <property type="entry name" value="RNA_hel_CTD"/>
    <property type="match status" value="1"/>
</dbReference>
<evidence type="ECO:0000256" key="3">
    <source>
        <dbReference type="ARBA" id="ARBA00022806"/>
    </source>
</evidence>
<evidence type="ECO:0000256" key="4">
    <source>
        <dbReference type="ARBA" id="ARBA00022840"/>
    </source>
</evidence>
<keyword evidence="4" id="KW-0067">ATP-binding</keyword>
<dbReference type="PROSITE" id="PS51192">
    <property type="entry name" value="HELICASE_ATP_BIND_1"/>
    <property type="match status" value="1"/>
</dbReference>
<dbReference type="EMBL" id="JAPDMQ010000088">
    <property type="protein sequence ID" value="KAK0535820.1"/>
    <property type="molecule type" value="Genomic_DNA"/>
</dbReference>
<dbReference type="Gene3D" id="1.20.120.1080">
    <property type="match status" value="1"/>
</dbReference>
<dbReference type="CDD" id="cd18791">
    <property type="entry name" value="SF2_C_RHA"/>
    <property type="match status" value="1"/>
</dbReference>
<sequence>MAPRKSNKSVQATGSTSKKAAPLPDWVKNGGKPPPKETGPTTTTYTRRDGTVVTQTHLFPPNTKTPINLLHERIQKTQAQWNKPELRPHLLPGSKTEYTCSVILTKPNKADAAHPHRVEFKPPMRRLGGGGGGEGEGEGEGSGPGALDGLFFSVDTPEKAKHWGATYALFRLFSTQQFGRVLPTLAGNPGGGPREYWLQMEAWLKSPEAKKWLGNARNEMAGDYLVPDPFEALARREREAKERQIQEAARAAAIEKGVADLRISASAAGAGGSGGRGGGGGGGGGGGISKAWAEAKEVRMAPTLRELVERTIRNAMQVFGNRTAEIDDEVDDDDYDGDSVDKKKKGKDAPRGGLSYDAAALSKALSAQGFRAGYVKSAMAWLGHASELLAQGGTASATAARDPLIAALRTKTLTPLEAAMQYLILYVPEEDLPPRLRPSKASDGFVSAAYSGEGSGGANGAGASERDEELGWRWTEDALVKEAKWPRKAAGAAIAAVRAWKRSDGRGAAATAAGSKWDAPTRLAIVTDVLLARLGAGGSGDIVESAVQQVLGNAAAALALSEEERGEMRALRDDERMAVEAVLGEERIKKVADQPHAFEVALTGYPEAADALPAHAQKEDLRLRIYTHRLSCYPSATRPANLPTFTMMSSTLPSYLCLALTKQLVVALSTKPDFQEILEAGQGGTILSMIEELEGGPGWWAVLDEPSSLDSVMAGLVVVDAQAATQGPAVDAEEAAAGPAKPSAPKTVRMSKPLRRDDRIDKELLSQHEALLQRGDHKDMLLVRRSLPAFAARDRILSFLTGSAMSKDGGEFAGRVLIIAGETGCGKSTQTPQYLLEDAIARSEGSLCNIIVTQPRRVSAMGLAARVAAERGEKWDDAASESNSSVGTVGYAIRGERRASKNTRLLFTTTGVLLRRLSSGSDPDLRSISHVIVDEVHERSIDSDVLLLELRELLRRNRQIKVVLMSATIQQELFVDYFGGAPCLEIPGRTFAVQDHYIEDVLASLKGWKPSTQLLAAGKHAEAQQRKREQVKKEQEKTPGSKAQLRLRKEATSSSNRGSGASTPLGSEPGGDDASNWEVDADETSTGGGLSGNAQLALKGLQHSDRTDFDLLGAVVRYVVEKAEKDEAAMRGDGAKKGGAILVFCSGVGEIRQAIEAISRSVVSKVDVLPLHANLSPAEQRRVFNRPKPGHRKIVVSTNVAETSITIDDISYVVDTGRVKETKYNPETGLTSLVEGWASRAACKQRRGRAGRVREGECFKLYSRQTELDKQPKQSMPEMLRVPLENVFLQAKAMHEDVDLRSMLSKALSPPSMASMQSALENLMECGAMRTNNGFKSRLTALGRHLSNLPLDVKLGKLLVFGALFGVLGPMLSVAAIMSSKPLFVSPTRDNDAIAKARKSFAVGNSDLLTDAYAFNAWLKMRASRKSHAEVRDWCEANNMSQATLRDIFSLRFELLGNLQDLGFARRYEANSVLPLPSLGHPSADDLEQLQQADCNALNLNMLRAVLAAALWPSIVRIQTPAPLFKESAGGALLRDPEARTIKYFDRVQGRLFLFGTSVNFDATSYASSYMAVFQKAVIKQSAGGPGGGRGGGAGGASAAREKVMMRDANEVPLYALLLFGGKLKVNHMMGGITIGSAAPKAGQGQDGADDGDAPDADGAGEDADRGRDGWVKVRASGRIAVLCSQLRALLDAVLDTAVEDPGSISWDANSNSHQAQVLKSIVALLTRDGVTEL</sequence>
<dbReference type="Pfam" id="PF00271">
    <property type="entry name" value="Helicase_C"/>
    <property type="match status" value="1"/>
</dbReference>
<feature type="region of interest" description="Disordered" evidence="5">
    <location>
        <begin position="1"/>
        <end position="48"/>
    </location>
</feature>
<feature type="compositionally biased region" description="Polar residues" evidence="5">
    <location>
        <begin position="1052"/>
        <end position="1065"/>
    </location>
</feature>
<dbReference type="InterPro" id="IPR014001">
    <property type="entry name" value="Helicase_ATP-bd"/>
</dbReference>
<feature type="region of interest" description="Disordered" evidence="5">
    <location>
        <begin position="729"/>
        <end position="751"/>
    </location>
</feature>
<evidence type="ECO:0000256" key="5">
    <source>
        <dbReference type="SAM" id="MobiDB-lite"/>
    </source>
</evidence>
<dbReference type="Gene3D" id="3.40.50.300">
    <property type="entry name" value="P-loop containing nucleotide triphosphate hydrolases"/>
    <property type="match status" value="2"/>
</dbReference>
<dbReference type="InterPro" id="IPR059023">
    <property type="entry name" value="RNA_hel_CTD"/>
</dbReference>
<dbReference type="GO" id="GO:1990904">
    <property type="term" value="C:ribonucleoprotein complex"/>
    <property type="evidence" value="ECO:0007669"/>
    <property type="project" value="UniProtKB-ARBA"/>
</dbReference>
<dbReference type="Pfam" id="PF00270">
    <property type="entry name" value="DEAD"/>
    <property type="match status" value="1"/>
</dbReference>
<feature type="region of interest" description="Disordered" evidence="5">
    <location>
        <begin position="328"/>
        <end position="351"/>
    </location>
</feature>
<feature type="compositionally biased region" description="Polar residues" evidence="5">
    <location>
        <begin position="8"/>
        <end position="18"/>
    </location>
</feature>
<dbReference type="Proteomes" id="UP001176521">
    <property type="component" value="Unassembled WGS sequence"/>
</dbReference>
<dbReference type="SUPFAM" id="SSF52540">
    <property type="entry name" value="P-loop containing nucleoside triphosphate hydrolases"/>
    <property type="match status" value="1"/>
</dbReference>
<gene>
    <name evidence="8" type="primary">ucp12</name>
    <name evidence="8" type="ORF">OC842_002189</name>
</gene>
<dbReference type="PROSITE" id="PS51194">
    <property type="entry name" value="HELICASE_CTER"/>
    <property type="match status" value="1"/>
</dbReference>
<protein>
    <submittedName>
        <fullName evidence="8">ATP-dependent RNA helicase ucp12</fullName>
        <ecNumber evidence="8">3.6.4.13</ecNumber>
    </submittedName>
</protein>
<dbReference type="InterPro" id="IPR001650">
    <property type="entry name" value="Helicase_C-like"/>
</dbReference>
<dbReference type="SMART" id="SM00490">
    <property type="entry name" value="HELICc"/>
    <property type="match status" value="1"/>
</dbReference>
<feature type="compositionally biased region" description="Acidic residues" evidence="5">
    <location>
        <begin position="1648"/>
        <end position="1662"/>
    </location>
</feature>
<dbReference type="PANTHER" id="PTHR18934">
    <property type="entry name" value="ATP-DEPENDENT RNA HELICASE"/>
    <property type="match status" value="1"/>
</dbReference>
<keyword evidence="1" id="KW-0547">Nucleotide-binding</keyword>
<dbReference type="Pfam" id="PF21010">
    <property type="entry name" value="HA2_C"/>
    <property type="match status" value="1"/>
</dbReference>
<evidence type="ECO:0000256" key="1">
    <source>
        <dbReference type="ARBA" id="ARBA00022741"/>
    </source>
</evidence>
<evidence type="ECO:0000256" key="2">
    <source>
        <dbReference type="ARBA" id="ARBA00022801"/>
    </source>
</evidence>
<dbReference type="InterPro" id="IPR056328">
    <property type="entry name" value="DSRM_DHX29"/>
</dbReference>
<feature type="compositionally biased region" description="Basic and acidic residues" evidence="5">
    <location>
        <begin position="1019"/>
        <end position="1039"/>
    </location>
</feature>
<proteinExistence type="predicted"/>
<feature type="compositionally biased region" description="Gly residues" evidence="5">
    <location>
        <begin position="127"/>
        <end position="146"/>
    </location>
</feature>
<feature type="domain" description="Helicase ATP-binding" evidence="6">
    <location>
        <begin position="808"/>
        <end position="987"/>
    </location>
</feature>
<dbReference type="SMART" id="SM00487">
    <property type="entry name" value="DEXDc"/>
    <property type="match status" value="1"/>
</dbReference>
<dbReference type="InterPro" id="IPR007502">
    <property type="entry name" value="Helicase-assoc_dom"/>
</dbReference>
<name>A0AAN6GDP7_9BASI</name>
<dbReference type="Pfam" id="PF24385">
    <property type="entry name" value="DSRM_DHX29"/>
    <property type="match status" value="1"/>
</dbReference>
<evidence type="ECO:0000313" key="9">
    <source>
        <dbReference type="Proteomes" id="UP001176521"/>
    </source>
</evidence>
<dbReference type="PANTHER" id="PTHR18934:SF267">
    <property type="entry name" value="ATP-DEPENDENT RNA HELICASE YLR419W-RELATED"/>
    <property type="match status" value="1"/>
</dbReference>
<dbReference type="InterPro" id="IPR011545">
    <property type="entry name" value="DEAD/DEAH_box_helicase_dom"/>
</dbReference>
<organism evidence="8 9">
    <name type="scientific">Tilletia horrida</name>
    <dbReference type="NCBI Taxonomy" id="155126"/>
    <lineage>
        <taxon>Eukaryota</taxon>
        <taxon>Fungi</taxon>
        <taxon>Dikarya</taxon>
        <taxon>Basidiomycota</taxon>
        <taxon>Ustilaginomycotina</taxon>
        <taxon>Exobasidiomycetes</taxon>
        <taxon>Tilletiales</taxon>
        <taxon>Tilletiaceae</taxon>
        <taxon>Tilletia</taxon>
    </lineage>
</organism>
<feature type="region of interest" description="Disordered" evidence="5">
    <location>
        <begin position="1640"/>
        <end position="1667"/>
    </location>
</feature>
<dbReference type="GO" id="GO:0003724">
    <property type="term" value="F:RNA helicase activity"/>
    <property type="evidence" value="ECO:0007669"/>
    <property type="project" value="UniProtKB-EC"/>
</dbReference>
<dbReference type="CDD" id="cd17917">
    <property type="entry name" value="DEXHc_RHA-like"/>
    <property type="match status" value="1"/>
</dbReference>
<accession>A0AAN6GDP7</accession>
<dbReference type="GO" id="GO:0003723">
    <property type="term" value="F:RNA binding"/>
    <property type="evidence" value="ECO:0007669"/>
    <property type="project" value="TreeGrafter"/>
</dbReference>
<evidence type="ECO:0000313" key="8">
    <source>
        <dbReference type="EMBL" id="KAK0535820.1"/>
    </source>
</evidence>
<keyword evidence="9" id="KW-1185">Reference proteome</keyword>
<dbReference type="PROSITE" id="PS00690">
    <property type="entry name" value="DEAH_ATP_HELICASE"/>
    <property type="match status" value="1"/>
</dbReference>
<dbReference type="SMART" id="SM00847">
    <property type="entry name" value="HA2"/>
    <property type="match status" value="1"/>
</dbReference>
<keyword evidence="2 8" id="KW-0378">Hydrolase</keyword>
<evidence type="ECO:0000259" key="7">
    <source>
        <dbReference type="PROSITE" id="PS51194"/>
    </source>
</evidence>
<keyword evidence="3 8" id="KW-0347">Helicase</keyword>